<dbReference type="PANTHER" id="PTHR30015:SF7">
    <property type="entry name" value="TYPE IV METHYL-DIRECTED RESTRICTION ENZYME ECOKMRR"/>
    <property type="match status" value="1"/>
</dbReference>
<dbReference type="Pfam" id="PF04471">
    <property type="entry name" value="Mrr_cat"/>
    <property type="match status" value="1"/>
</dbReference>
<dbReference type="AlphaFoldDB" id="A0A4U5JU81"/>
<sequence>MTPVVLGLLCALIVAIAAAFYFWVLRRRQDESIEGVRSLNAMRWREFAGVVLEMMLRRGYLAAEAHPLGSGDQSDILLKRDGVLYVLSCKHGSAYRLGAQAVDELANALRMNDAAGGLLVTPGVFAPDAYPHAKPQRIELIDGKAIWPEAAPLMSEAVQSQVRNYAAARAKRGLGLGLAAALVAGIAVALLVPRAGDNEAPAVAAETAAPAPSAAKAESSPSPAAPVSAAIPTAEQSEQRRSDVAGAIAALPGVERAIWSTQSTLALDIGNERPDLWKGVCGILDRYEELRATRVQINPPPGSGAPVRFRQCHTY</sequence>
<evidence type="ECO:0000313" key="4">
    <source>
        <dbReference type="EMBL" id="TKR33392.1"/>
    </source>
</evidence>
<dbReference type="GO" id="GO:0009307">
    <property type="term" value="P:DNA restriction-modification system"/>
    <property type="evidence" value="ECO:0007669"/>
    <property type="project" value="InterPro"/>
</dbReference>
<keyword evidence="2" id="KW-0472">Membrane</keyword>
<gene>
    <name evidence="4" type="ORF">FCE95_03535</name>
</gene>
<dbReference type="InterPro" id="IPR007560">
    <property type="entry name" value="Restrct_endonuc_IV_Mrr"/>
</dbReference>
<keyword evidence="2" id="KW-0812">Transmembrane</keyword>
<feature type="region of interest" description="Disordered" evidence="1">
    <location>
        <begin position="213"/>
        <end position="241"/>
    </location>
</feature>
<feature type="transmembrane region" description="Helical" evidence="2">
    <location>
        <begin position="173"/>
        <end position="192"/>
    </location>
</feature>
<evidence type="ECO:0000259" key="3">
    <source>
        <dbReference type="Pfam" id="PF04471"/>
    </source>
</evidence>
<keyword evidence="4" id="KW-0255">Endonuclease</keyword>
<feature type="domain" description="Restriction endonuclease type IV Mrr" evidence="3">
    <location>
        <begin position="39"/>
        <end position="146"/>
    </location>
</feature>
<keyword evidence="2" id="KW-1133">Transmembrane helix</keyword>
<comment type="caution">
    <text evidence="4">The sequence shown here is derived from an EMBL/GenBank/DDBJ whole genome shotgun (WGS) entry which is preliminary data.</text>
</comment>
<proteinExistence type="predicted"/>
<dbReference type="OrthoDB" id="5965220at2"/>
<keyword evidence="4" id="KW-0540">Nuclease</keyword>
<dbReference type="InterPro" id="IPR011335">
    <property type="entry name" value="Restrct_endonuc-II-like"/>
</dbReference>
<dbReference type="SUPFAM" id="SSF52980">
    <property type="entry name" value="Restriction endonuclease-like"/>
    <property type="match status" value="1"/>
</dbReference>
<dbReference type="EMBL" id="SZUA01000001">
    <property type="protein sequence ID" value="TKR33392.1"/>
    <property type="molecule type" value="Genomic_DNA"/>
</dbReference>
<reference evidence="4 5" key="1">
    <citation type="submission" date="2019-04" db="EMBL/GenBank/DDBJ databases">
        <title>Reference strain of H23.</title>
        <authorList>
            <person name="Luo X."/>
        </authorList>
    </citation>
    <scope>NUCLEOTIDE SEQUENCE [LARGE SCALE GENOMIC DNA]</scope>
    <source>
        <strain evidence="4 5">H23</strain>
    </source>
</reference>
<dbReference type="Proteomes" id="UP000308707">
    <property type="component" value="Unassembled WGS sequence"/>
</dbReference>
<evidence type="ECO:0000313" key="5">
    <source>
        <dbReference type="Proteomes" id="UP000308707"/>
    </source>
</evidence>
<name>A0A4U5JU81_9GAMM</name>
<dbReference type="PANTHER" id="PTHR30015">
    <property type="entry name" value="MRR RESTRICTION SYSTEM PROTEIN"/>
    <property type="match status" value="1"/>
</dbReference>
<dbReference type="Gene3D" id="3.40.1350.10">
    <property type="match status" value="1"/>
</dbReference>
<keyword evidence="5" id="KW-1185">Reference proteome</keyword>
<dbReference type="InterPro" id="IPR011856">
    <property type="entry name" value="tRNA_endonuc-like_dom_sf"/>
</dbReference>
<accession>A0A4U5JU81</accession>
<organism evidence="4 5">
    <name type="scientific">Luteimonas gilva</name>
    <dbReference type="NCBI Taxonomy" id="2572684"/>
    <lineage>
        <taxon>Bacteria</taxon>
        <taxon>Pseudomonadati</taxon>
        <taxon>Pseudomonadota</taxon>
        <taxon>Gammaproteobacteria</taxon>
        <taxon>Lysobacterales</taxon>
        <taxon>Lysobacteraceae</taxon>
        <taxon>Luteimonas</taxon>
    </lineage>
</organism>
<evidence type="ECO:0000256" key="1">
    <source>
        <dbReference type="SAM" id="MobiDB-lite"/>
    </source>
</evidence>
<dbReference type="RefSeq" id="WP_137265600.1">
    <property type="nucleotide sequence ID" value="NZ_SZUA01000001.1"/>
</dbReference>
<feature type="transmembrane region" description="Helical" evidence="2">
    <location>
        <begin position="6"/>
        <end position="24"/>
    </location>
</feature>
<keyword evidence="4" id="KW-0378">Hydrolase</keyword>
<feature type="compositionally biased region" description="Low complexity" evidence="1">
    <location>
        <begin position="213"/>
        <end position="235"/>
    </location>
</feature>
<dbReference type="InterPro" id="IPR052906">
    <property type="entry name" value="Type_IV_Methyl-Rstrct_Enzyme"/>
</dbReference>
<evidence type="ECO:0000256" key="2">
    <source>
        <dbReference type="SAM" id="Phobius"/>
    </source>
</evidence>
<dbReference type="GO" id="GO:0015666">
    <property type="term" value="F:restriction endodeoxyribonuclease activity"/>
    <property type="evidence" value="ECO:0007669"/>
    <property type="project" value="TreeGrafter"/>
</dbReference>
<protein>
    <submittedName>
        <fullName evidence="4">Restriction endonuclease</fullName>
    </submittedName>
</protein>
<dbReference type="GO" id="GO:0003677">
    <property type="term" value="F:DNA binding"/>
    <property type="evidence" value="ECO:0007669"/>
    <property type="project" value="InterPro"/>
</dbReference>